<dbReference type="Pfam" id="PF05193">
    <property type="entry name" value="Peptidase_M16_C"/>
    <property type="match status" value="1"/>
</dbReference>
<feature type="domain" description="Peptidase M16 N-terminal" evidence="16">
    <location>
        <begin position="45"/>
        <end position="181"/>
    </location>
</feature>
<dbReference type="Pfam" id="PF16187">
    <property type="entry name" value="Peptidase_M16_M"/>
    <property type="match status" value="1"/>
</dbReference>
<dbReference type="GO" id="GO:0046872">
    <property type="term" value="F:metal ion binding"/>
    <property type="evidence" value="ECO:0007669"/>
    <property type="project" value="UniProtKB-KW"/>
</dbReference>
<dbReference type="Pfam" id="PF22456">
    <property type="entry name" value="PqqF-like_C_4"/>
    <property type="match status" value="1"/>
</dbReference>
<organism evidence="20 21">
    <name type="scientific">SAR86 cluster bacterium</name>
    <dbReference type="NCBI Taxonomy" id="2030880"/>
    <lineage>
        <taxon>Bacteria</taxon>
        <taxon>Pseudomonadati</taxon>
        <taxon>Pseudomonadota</taxon>
        <taxon>Gammaproteobacteria</taxon>
        <taxon>SAR86 cluster</taxon>
    </lineage>
</organism>
<evidence type="ECO:0000259" key="16">
    <source>
        <dbReference type="Pfam" id="PF00675"/>
    </source>
</evidence>
<feature type="domain" description="Coenzyme PQQ synthesis protein F-like C-terminal lobe" evidence="19">
    <location>
        <begin position="761"/>
        <end position="859"/>
    </location>
</feature>
<feature type="domain" description="Peptidase M16 middle/third" evidence="18">
    <location>
        <begin position="388"/>
        <end position="657"/>
    </location>
</feature>
<dbReference type="PANTHER" id="PTHR43690:SF18">
    <property type="entry name" value="INSULIN-DEGRADING ENZYME-RELATED"/>
    <property type="match status" value="1"/>
</dbReference>
<comment type="similarity">
    <text evidence="3 14">Belongs to the peptidase M16 family.</text>
</comment>
<keyword evidence="15" id="KW-0732">Signal</keyword>
<dbReference type="SUPFAM" id="SSF63411">
    <property type="entry name" value="LuxS/MPP-like metallohydrolase"/>
    <property type="match status" value="4"/>
</dbReference>
<feature type="signal peptide" evidence="15">
    <location>
        <begin position="1"/>
        <end position="19"/>
    </location>
</feature>
<evidence type="ECO:0000256" key="13">
    <source>
        <dbReference type="ARBA" id="ARBA00033450"/>
    </source>
</evidence>
<dbReference type="PANTHER" id="PTHR43690">
    <property type="entry name" value="NARDILYSIN"/>
    <property type="match status" value="1"/>
</dbReference>
<evidence type="ECO:0000256" key="8">
    <source>
        <dbReference type="ARBA" id="ARBA00022801"/>
    </source>
</evidence>
<evidence type="ECO:0000256" key="10">
    <source>
        <dbReference type="ARBA" id="ARBA00023049"/>
    </source>
</evidence>
<evidence type="ECO:0000256" key="7">
    <source>
        <dbReference type="ARBA" id="ARBA00022723"/>
    </source>
</evidence>
<dbReference type="PROSITE" id="PS00143">
    <property type="entry name" value="INSULINASE"/>
    <property type="match status" value="1"/>
</dbReference>
<evidence type="ECO:0000256" key="9">
    <source>
        <dbReference type="ARBA" id="ARBA00022833"/>
    </source>
</evidence>
<dbReference type="Pfam" id="PF00675">
    <property type="entry name" value="Peptidase_M16"/>
    <property type="match status" value="1"/>
</dbReference>
<reference evidence="20" key="1">
    <citation type="submission" date="2020-05" db="EMBL/GenBank/DDBJ databases">
        <title>Sulfur intermediates as new biogeochemical hubs in an aquatic model microbial ecosystem.</title>
        <authorList>
            <person name="Vigneron A."/>
        </authorList>
    </citation>
    <scope>NUCLEOTIDE SEQUENCE</scope>
    <source>
        <strain evidence="20">Bin.250</strain>
    </source>
</reference>
<comment type="caution">
    <text evidence="20">The sequence shown here is derived from an EMBL/GenBank/DDBJ whole genome shotgun (WGS) entry which is preliminary data.</text>
</comment>
<evidence type="ECO:0000256" key="6">
    <source>
        <dbReference type="ARBA" id="ARBA00022670"/>
    </source>
</evidence>
<dbReference type="GO" id="GO:0004222">
    <property type="term" value="F:metalloendopeptidase activity"/>
    <property type="evidence" value="ECO:0007669"/>
    <property type="project" value="UniProtKB-EC"/>
</dbReference>
<accession>A0A972W0A0</accession>
<dbReference type="InterPro" id="IPR001431">
    <property type="entry name" value="Pept_M16_Zn_BS"/>
</dbReference>
<dbReference type="FunFam" id="3.30.830.10:FF:000012">
    <property type="entry name" value="Protease 3"/>
    <property type="match status" value="1"/>
</dbReference>
<dbReference type="InterPro" id="IPR007863">
    <property type="entry name" value="Peptidase_M16_C"/>
</dbReference>
<comment type="cofactor">
    <cofactor evidence="1">
        <name>Zn(2+)</name>
        <dbReference type="ChEBI" id="CHEBI:29105"/>
    </cofactor>
</comment>
<sequence>MRNLLIAVFLLTTATAALADLSQLPEKASTDRSEYRTLVLDNGLRVVLLSDPDLNKSSAALVVGTGSYMDPEDRPGLAHFLEHMLFLGTEKYPDEAEYSNYLKTNGGYNNAYTSGDHTNYHLEINHQAFEGAIDRFSQFFIAPLFSAEFTKREMNAVDSEFEKNLQSDGWRGQELFRTLVRADHPEHHFAIGNLATLTGIERPEFMAFFDRYYSANLMALSLTSNTGLDQMEIWARQYFSAIENRQRPAVNFTADLVDQSRSTGVAFFEPVTDRRVLSLTFPTHGTRAQYRSKPDALVGFLLGYEGEGSLLSFLKQEGLATGLSGGGQSASKDHTLFQIDVQLTPDGTENWQRVMQLTFAYIDMLRNSDFPKYLFDERATVARLNELYADKGEGAGRAVRLANNAWSYPLEDAAKADYLWQEPSPELYREVLNSLQPDNMIAMLEMKGVPTDQREQYFGVEYSYQAFTPDLLATLQQPTPVAALALPTPNRFIPTKVDLLVQQPVKLIQEPGLTLFYAQDTTFRRPLVSYQIRIRQPNKMGDLNAVVMRDLYTSVINEMLNEQLYAASVAGLDVSVADSSKGVRVSVSGYSQSANSLLNYLLSQMTTITLPVERFEALKERKLRAWKNAEFADAYRQTFELERKYLLENHFTPKEKLGAAENISLSDVQRFAKTLFKKGNVEMVAYGNVSQQDATHAARQVIDNLGLSPVAARDVYDTRLLVLERDQPVVAANVLLANNSAYIQGFLLGDATPLNRATSAMLRNFIGEPYYSEMRTRQQLGYIVASFISEQEDNLYARFLIQSADYPADELKRRSEDFLSNLLNAFEQVSDEKFEVIRAAVRAELEEKDKSIAERAARYFILAFEEDGDWTQKDNTIAALENLTRDDLRAMLQGLTVNDGLQFTTLSMAEQHAEALDSVKQTFSDILIWKRQQQYR</sequence>
<dbReference type="GO" id="GO:0006508">
    <property type="term" value="P:proteolysis"/>
    <property type="evidence" value="ECO:0007669"/>
    <property type="project" value="UniProtKB-KW"/>
</dbReference>
<keyword evidence="6" id="KW-0645">Protease</keyword>
<comment type="function">
    <text evidence="2">Endopeptidase that degrades small peptides of less than 7 kDa, such as glucagon and insulin.</text>
</comment>
<protein>
    <recommendedName>
        <fullName evidence="5">Protease 3</fullName>
        <ecNumber evidence="4">3.4.24.55</ecNumber>
    </recommendedName>
    <alternativeName>
        <fullName evidence="13">Pitrilysin</fullName>
    </alternativeName>
    <alternativeName>
        <fullName evidence="12">Protease III</fullName>
    </alternativeName>
    <alternativeName>
        <fullName evidence="11">Protease pi</fullName>
    </alternativeName>
</protein>
<dbReference type="EC" id="3.4.24.55" evidence="4"/>
<evidence type="ECO:0000256" key="14">
    <source>
        <dbReference type="RuleBase" id="RU004447"/>
    </source>
</evidence>
<dbReference type="Gene3D" id="3.30.830.10">
    <property type="entry name" value="Metalloenzyme, LuxS/M16 peptidase-like"/>
    <property type="match status" value="4"/>
</dbReference>
<evidence type="ECO:0000256" key="5">
    <source>
        <dbReference type="ARBA" id="ARBA00017565"/>
    </source>
</evidence>
<keyword evidence="9" id="KW-0862">Zinc</keyword>
<evidence type="ECO:0000256" key="12">
    <source>
        <dbReference type="ARBA" id="ARBA00031184"/>
    </source>
</evidence>
<name>A0A972W0A0_9GAMM</name>
<feature type="chain" id="PRO_5037606135" description="Protease 3" evidence="15">
    <location>
        <begin position="20"/>
        <end position="936"/>
    </location>
</feature>
<evidence type="ECO:0000313" key="21">
    <source>
        <dbReference type="Proteomes" id="UP000754644"/>
    </source>
</evidence>
<dbReference type="AlphaFoldDB" id="A0A972W0A0"/>
<evidence type="ECO:0000259" key="17">
    <source>
        <dbReference type="Pfam" id="PF05193"/>
    </source>
</evidence>
<proteinExistence type="inferred from homology"/>
<dbReference type="InterPro" id="IPR032632">
    <property type="entry name" value="Peptidase_M16_M"/>
</dbReference>
<gene>
    <name evidence="20" type="ORF">HQ497_15310</name>
</gene>
<keyword evidence="7" id="KW-0479">Metal-binding</keyword>
<dbReference type="InterPro" id="IPR011249">
    <property type="entry name" value="Metalloenz_LuxS/M16"/>
</dbReference>
<evidence type="ECO:0000259" key="18">
    <source>
        <dbReference type="Pfam" id="PF16187"/>
    </source>
</evidence>
<evidence type="ECO:0000259" key="19">
    <source>
        <dbReference type="Pfam" id="PF22456"/>
    </source>
</evidence>
<evidence type="ECO:0000256" key="3">
    <source>
        <dbReference type="ARBA" id="ARBA00007261"/>
    </source>
</evidence>
<dbReference type="InterPro" id="IPR011765">
    <property type="entry name" value="Pept_M16_N"/>
</dbReference>
<evidence type="ECO:0000256" key="11">
    <source>
        <dbReference type="ARBA" id="ARBA00029597"/>
    </source>
</evidence>
<dbReference type="GO" id="GO:0005737">
    <property type="term" value="C:cytoplasm"/>
    <property type="evidence" value="ECO:0007669"/>
    <property type="project" value="UniProtKB-ARBA"/>
</dbReference>
<evidence type="ECO:0000256" key="15">
    <source>
        <dbReference type="SAM" id="SignalP"/>
    </source>
</evidence>
<evidence type="ECO:0000256" key="1">
    <source>
        <dbReference type="ARBA" id="ARBA00001947"/>
    </source>
</evidence>
<evidence type="ECO:0000313" key="20">
    <source>
        <dbReference type="EMBL" id="NQV66726.1"/>
    </source>
</evidence>
<dbReference type="EMBL" id="JABMOJ010000569">
    <property type="protein sequence ID" value="NQV66726.1"/>
    <property type="molecule type" value="Genomic_DNA"/>
</dbReference>
<dbReference type="InterPro" id="IPR054734">
    <property type="entry name" value="PqqF-like_C_4"/>
</dbReference>
<keyword evidence="10" id="KW-0482">Metalloprotease</keyword>
<dbReference type="Proteomes" id="UP000754644">
    <property type="component" value="Unassembled WGS sequence"/>
</dbReference>
<keyword evidence="8" id="KW-0378">Hydrolase</keyword>
<dbReference type="InterPro" id="IPR050626">
    <property type="entry name" value="Peptidase_M16"/>
</dbReference>
<evidence type="ECO:0000256" key="4">
    <source>
        <dbReference type="ARBA" id="ARBA00012449"/>
    </source>
</evidence>
<evidence type="ECO:0000256" key="2">
    <source>
        <dbReference type="ARBA" id="ARBA00002184"/>
    </source>
</evidence>
<dbReference type="FunFam" id="3.30.830.10:FF:000005">
    <property type="entry name" value="nardilysin isoform X1"/>
    <property type="match status" value="1"/>
</dbReference>
<feature type="domain" description="Peptidase M16 C-terminal" evidence="17">
    <location>
        <begin position="200"/>
        <end position="377"/>
    </location>
</feature>